<feature type="region of interest" description="Disordered" evidence="6">
    <location>
        <begin position="142"/>
        <end position="180"/>
    </location>
</feature>
<evidence type="ECO:0000313" key="9">
    <source>
        <dbReference type="EMBL" id="ACI16785.1"/>
    </source>
</evidence>
<feature type="transmembrane region" description="Helical" evidence="7">
    <location>
        <begin position="43"/>
        <end position="64"/>
    </location>
</feature>
<keyword evidence="4" id="KW-0238">DNA-binding</keyword>
<keyword evidence="7" id="KW-1133">Transmembrane helix</keyword>
<evidence type="ECO:0000256" key="7">
    <source>
        <dbReference type="SAM" id="Phobius"/>
    </source>
</evidence>
<evidence type="ECO:0000256" key="3">
    <source>
        <dbReference type="ARBA" id="ARBA00022840"/>
    </source>
</evidence>
<dbReference type="InterPro" id="IPR027417">
    <property type="entry name" value="P-loop_NTPase"/>
</dbReference>
<dbReference type="PROSITE" id="PS50901">
    <property type="entry name" value="FTSK"/>
    <property type="match status" value="1"/>
</dbReference>
<organism evidence="9 10">
    <name type="scientific">Coprothermobacter proteolyticus (strain ATCC 35245 / DSM 5265 / OCM 4 / BT)</name>
    <dbReference type="NCBI Taxonomy" id="309798"/>
    <lineage>
        <taxon>Bacteria</taxon>
        <taxon>Pseudomonadati</taxon>
        <taxon>Coprothermobacterota</taxon>
        <taxon>Coprothermobacteria</taxon>
        <taxon>Coprothermobacterales</taxon>
        <taxon>Coprothermobacteraceae</taxon>
        <taxon>Coprothermobacter</taxon>
    </lineage>
</organism>
<evidence type="ECO:0000256" key="1">
    <source>
        <dbReference type="ARBA" id="ARBA00006474"/>
    </source>
</evidence>
<dbReference type="SMART" id="SM00843">
    <property type="entry name" value="Ftsk_gamma"/>
    <property type="match status" value="1"/>
</dbReference>
<name>B5Y8W2_COPPD</name>
<dbReference type="Proteomes" id="UP000001732">
    <property type="component" value="Chromosome"/>
</dbReference>
<feature type="domain" description="FtsK" evidence="8">
    <location>
        <begin position="320"/>
        <end position="507"/>
    </location>
</feature>
<dbReference type="GO" id="GO:0005524">
    <property type="term" value="F:ATP binding"/>
    <property type="evidence" value="ECO:0007669"/>
    <property type="project" value="UniProtKB-UniRule"/>
</dbReference>
<sequence>MARGKSKSTNQKKVVVNEPRKRTIKTKATTRSKRKKKNNSKKLFVALIVIPSILVFLSVVFYFIGKILLQSVVVWQELFTIIGLPAWLVSLILAAAVLLIIMGVVSVKRIPQPTIQAPFRPTDAFETNNSQQTPVIIDVKREKSKANDSKLSPKPMPEPTDEGLLSHTSKPEQATADTRRKFKGRTFLPPVSLLEAPTKLSFGATTETQTLAKKVQEVLDTFSIGGKVVNFITGPHVVRLEIELLAGTRVSTVTARSQDFAVRLGIPELRIDAPVAGKPNTVAIEVPNPRRQIVRLSNLMGALADKYANIALPIGLTVDGKPIIEDLTKMPHLLVAGATGAGKSVALQSFIVSFLMNFSPDDVRLVLADPKHVEFSFYQGLPHLLYPVINNPQQVLIVLKELAAEMEERYQILAQSKSRSIVDYNKANPEEKIPIIIVVVDELADIMLTAPSEMEQVVAVLASKARAAGIHLIMATQRPSVDVITGLIKANIPHRIAFAVSSQVDSRVILDVTGAERLIGAGDFLYSNPAVMKPIRGQAPFISDVEIMRVVEYWKSQPLETQLREIPMMESISGNFDSSDPIMNDVINMIKNMDRVSTSLIQRRFKIGYNRAARILDALEEQGYVGPLEGARGRKVIKH</sequence>
<dbReference type="InterPro" id="IPR036390">
    <property type="entry name" value="WH_DNA-bd_sf"/>
</dbReference>
<dbReference type="Gene3D" id="3.40.50.300">
    <property type="entry name" value="P-loop containing nucleotide triphosphate hydrolases"/>
    <property type="match status" value="1"/>
</dbReference>
<dbReference type="Pfam" id="PF01580">
    <property type="entry name" value="FtsK_SpoIIIE"/>
    <property type="match status" value="1"/>
</dbReference>
<dbReference type="STRING" id="309798.COPRO5265_0871"/>
<dbReference type="Pfam" id="PF17854">
    <property type="entry name" value="FtsK_alpha"/>
    <property type="match status" value="1"/>
</dbReference>
<keyword evidence="7" id="KW-0472">Membrane</keyword>
<dbReference type="InterPro" id="IPR002543">
    <property type="entry name" value="FtsK_dom"/>
</dbReference>
<dbReference type="PANTHER" id="PTHR22683:SF41">
    <property type="entry name" value="DNA TRANSLOCASE FTSK"/>
    <property type="match status" value="1"/>
</dbReference>
<gene>
    <name evidence="9" type="ordered locus">COPRO5265_0871</name>
</gene>
<keyword evidence="7" id="KW-0812">Transmembrane</keyword>
<dbReference type="InterPro" id="IPR018541">
    <property type="entry name" value="Ftsk_gamma"/>
</dbReference>
<dbReference type="AlphaFoldDB" id="B5Y8W2"/>
<feature type="binding site" evidence="5">
    <location>
        <begin position="337"/>
        <end position="344"/>
    </location>
    <ligand>
        <name>ATP</name>
        <dbReference type="ChEBI" id="CHEBI:30616"/>
    </ligand>
</feature>
<accession>B5Y8W2</accession>
<dbReference type="InterPro" id="IPR036388">
    <property type="entry name" value="WH-like_DNA-bd_sf"/>
</dbReference>
<dbReference type="EMBL" id="CP001145">
    <property type="protein sequence ID" value="ACI16785.1"/>
    <property type="molecule type" value="Genomic_DNA"/>
</dbReference>
<dbReference type="Gene3D" id="1.10.10.10">
    <property type="entry name" value="Winged helix-like DNA-binding domain superfamily/Winged helix DNA-binding domain"/>
    <property type="match status" value="1"/>
</dbReference>
<evidence type="ECO:0000259" key="8">
    <source>
        <dbReference type="PROSITE" id="PS50901"/>
    </source>
</evidence>
<reference evidence="10" key="1">
    <citation type="submission" date="2008-08" db="EMBL/GenBank/DDBJ databases">
        <title>The complete genome sequence of Coprothermobacter proteolyticus strain ATCC 5245 / DSM 5265 / BT.</title>
        <authorList>
            <person name="Dodson R.J."/>
            <person name="Durkin A.S."/>
            <person name="Wu M."/>
            <person name="Eisen J."/>
            <person name="Sutton G."/>
        </authorList>
    </citation>
    <scope>NUCLEOTIDE SEQUENCE [LARGE SCALE GENOMIC DNA]</scope>
    <source>
        <strain evidence="10">ATCC 35245 / DSM 5265 / OCM 4 / BT</strain>
    </source>
</reference>
<keyword evidence="3 5" id="KW-0067">ATP-binding</keyword>
<dbReference type="OrthoDB" id="9807790at2"/>
<evidence type="ECO:0000313" key="10">
    <source>
        <dbReference type="Proteomes" id="UP000001732"/>
    </source>
</evidence>
<dbReference type="KEGG" id="cpo:COPRO5265_0871"/>
<keyword evidence="2 5" id="KW-0547">Nucleotide-binding</keyword>
<dbReference type="InterPro" id="IPR050206">
    <property type="entry name" value="FtsK/SpoIIIE/SftA"/>
</dbReference>
<dbReference type="SUPFAM" id="SSF46785">
    <property type="entry name" value="Winged helix' DNA-binding domain"/>
    <property type="match status" value="1"/>
</dbReference>
<dbReference type="eggNOG" id="COG1674">
    <property type="taxonomic scope" value="Bacteria"/>
</dbReference>
<feature type="region of interest" description="Disordered" evidence="6">
    <location>
        <begin position="1"/>
        <end position="21"/>
    </location>
</feature>
<evidence type="ECO:0000256" key="5">
    <source>
        <dbReference type="PROSITE-ProRule" id="PRU00289"/>
    </source>
</evidence>
<comment type="similarity">
    <text evidence="1">Belongs to the FtsK/SpoIIIE/SftA family.</text>
</comment>
<proteinExistence type="inferred from homology"/>
<keyword evidence="10" id="KW-1185">Reference proteome</keyword>
<evidence type="ECO:0000256" key="6">
    <source>
        <dbReference type="SAM" id="MobiDB-lite"/>
    </source>
</evidence>
<feature type="transmembrane region" description="Helical" evidence="7">
    <location>
        <begin position="84"/>
        <end position="105"/>
    </location>
</feature>
<reference evidence="9 10" key="2">
    <citation type="journal article" date="2014" name="Genome Announc.">
        <title>Complete Genome Sequence of Coprothermobacter proteolyticus DSM 5265.</title>
        <authorList>
            <person name="Alexiev A."/>
            <person name="Coil D.A."/>
            <person name="Badger J.H."/>
            <person name="Enticknap J."/>
            <person name="Ward N."/>
            <person name="Robb F.T."/>
            <person name="Eisen J.A."/>
        </authorList>
    </citation>
    <scope>NUCLEOTIDE SEQUENCE [LARGE SCALE GENOMIC DNA]</scope>
    <source>
        <strain evidence="10">ATCC 35245 / DSM 5265 / OCM 4 / BT</strain>
    </source>
</reference>
<dbReference type="RefSeq" id="WP_012543437.1">
    <property type="nucleotide sequence ID" value="NC_011295.1"/>
</dbReference>
<dbReference type="Pfam" id="PF09397">
    <property type="entry name" value="FtsK_gamma"/>
    <property type="match status" value="1"/>
</dbReference>
<evidence type="ECO:0000256" key="2">
    <source>
        <dbReference type="ARBA" id="ARBA00022741"/>
    </source>
</evidence>
<dbReference type="PANTHER" id="PTHR22683">
    <property type="entry name" value="SPORULATION PROTEIN RELATED"/>
    <property type="match status" value="1"/>
</dbReference>
<dbReference type="InterPro" id="IPR041027">
    <property type="entry name" value="FtsK_alpha"/>
</dbReference>
<evidence type="ECO:0000256" key="4">
    <source>
        <dbReference type="ARBA" id="ARBA00023125"/>
    </source>
</evidence>
<feature type="compositionally biased region" description="Polar residues" evidence="6">
    <location>
        <begin position="166"/>
        <end position="176"/>
    </location>
</feature>
<dbReference type="HOGENOM" id="CLU_001981_9_10_9"/>
<dbReference type="Gene3D" id="3.30.980.40">
    <property type="match status" value="1"/>
</dbReference>
<protein>
    <submittedName>
        <fullName evidence="9">DNA translocase FtsK</fullName>
    </submittedName>
</protein>
<dbReference type="GO" id="GO:0003677">
    <property type="term" value="F:DNA binding"/>
    <property type="evidence" value="ECO:0007669"/>
    <property type="project" value="UniProtKB-KW"/>
</dbReference>
<dbReference type="SUPFAM" id="SSF52540">
    <property type="entry name" value="P-loop containing nucleoside triphosphate hydrolases"/>
    <property type="match status" value="1"/>
</dbReference>